<evidence type="ECO:0000313" key="3">
    <source>
        <dbReference type="Proteomes" id="UP000637578"/>
    </source>
</evidence>
<protein>
    <recommendedName>
        <fullName evidence="4">Antitoxin</fullName>
    </recommendedName>
</protein>
<reference evidence="2" key="1">
    <citation type="journal article" date="2014" name="Int. J. Syst. Evol. Microbiol.">
        <title>Complete genome sequence of Corynebacterium casei LMG S-19264T (=DSM 44701T), isolated from a smear-ripened cheese.</title>
        <authorList>
            <consortium name="US DOE Joint Genome Institute (JGI-PGF)"/>
            <person name="Walter F."/>
            <person name="Albersmeier A."/>
            <person name="Kalinowski J."/>
            <person name="Ruckert C."/>
        </authorList>
    </citation>
    <scope>NUCLEOTIDE SEQUENCE</scope>
    <source>
        <strain evidence="2">CGMCC 4.5737</strain>
    </source>
</reference>
<gene>
    <name evidence="2" type="ORF">GCM10012275_45550</name>
</gene>
<organism evidence="2 3">
    <name type="scientific">Longimycelium tulufanense</name>
    <dbReference type="NCBI Taxonomy" id="907463"/>
    <lineage>
        <taxon>Bacteria</taxon>
        <taxon>Bacillati</taxon>
        <taxon>Actinomycetota</taxon>
        <taxon>Actinomycetes</taxon>
        <taxon>Pseudonocardiales</taxon>
        <taxon>Pseudonocardiaceae</taxon>
        <taxon>Longimycelium</taxon>
    </lineage>
</organism>
<proteinExistence type="predicted"/>
<dbReference type="AlphaFoldDB" id="A0A8J3CHX3"/>
<evidence type="ECO:0008006" key="4">
    <source>
        <dbReference type="Google" id="ProtNLM"/>
    </source>
</evidence>
<evidence type="ECO:0000256" key="1">
    <source>
        <dbReference type="SAM" id="MobiDB-lite"/>
    </source>
</evidence>
<sequence length="90" mass="9671">MSTRELTVPVPADVHCMAILAAAAAGVPVSDWLVRLIRRAAQEQAALLDGRTAVREFEADYGPMSDGRERGRPRMTSMGVLPVRDHGGDA</sequence>
<dbReference type="Proteomes" id="UP000637578">
    <property type="component" value="Unassembled WGS sequence"/>
</dbReference>
<reference evidence="2" key="2">
    <citation type="submission" date="2020-09" db="EMBL/GenBank/DDBJ databases">
        <authorList>
            <person name="Sun Q."/>
            <person name="Zhou Y."/>
        </authorList>
    </citation>
    <scope>NUCLEOTIDE SEQUENCE</scope>
    <source>
        <strain evidence="2">CGMCC 4.5737</strain>
    </source>
</reference>
<accession>A0A8J3CHX3</accession>
<dbReference type="EMBL" id="BMMK01000024">
    <property type="protein sequence ID" value="GGM69941.1"/>
    <property type="molecule type" value="Genomic_DNA"/>
</dbReference>
<comment type="caution">
    <text evidence="2">The sequence shown here is derived from an EMBL/GenBank/DDBJ whole genome shotgun (WGS) entry which is preliminary data.</text>
</comment>
<feature type="region of interest" description="Disordered" evidence="1">
    <location>
        <begin position="59"/>
        <end position="90"/>
    </location>
</feature>
<evidence type="ECO:0000313" key="2">
    <source>
        <dbReference type="EMBL" id="GGM69941.1"/>
    </source>
</evidence>
<keyword evidence="3" id="KW-1185">Reference proteome</keyword>
<dbReference type="RefSeq" id="WP_189060439.1">
    <property type="nucleotide sequence ID" value="NZ_BMMK01000024.1"/>
</dbReference>
<name>A0A8J3CHX3_9PSEU</name>